<evidence type="ECO:0000313" key="1">
    <source>
        <dbReference type="EMBL" id="WRL66450.1"/>
    </source>
</evidence>
<dbReference type="RefSeq" id="WP_324277762.1">
    <property type="nucleotide sequence ID" value="NZ_CP141261.1"/>
</dbReference>
<accession>A0ABZ1B6L3</accession>
<protein>
    <submittedName>
        <fullName evidence="1">Uncharacterized protein</fullName>
    </submittedName>
</protein>
<reference evidence="1 2" key="1">
    <citation type="submission" date="2023-12" db="EMBL/GenBank/DDBJ databases">
        <title>Blastococcus brunescens sp. nov., an actonobacterium isolated from sandstone collected in sahara desert.</title>
        <authorList>
            <person name="Gtari M."/>
            <person name="Ghodhbane F."/>
        </authorList>
    </citation>
    <scope>NUCLEOTIDE SEQUENCE [LARGE SCALE GENOMIC DNA]</scope>
    <source>
        <strain evidence="1 2">BMG 8361</strain>
    </source>
</reference>
<dbReference type="EMBL" id="CP141261">
    <property type="protein sequence ID" value="WRL66450.1"/>
    <property type="molecule type" value="Genomic_DNA"/>
</dbReference>
<evidence type="ECO:0000313" key="2">
    <source>
        <dbReference type="Proteomes" id="UP001324287"/>
    </source>
</evidence>
<sequence length="55" mass="5827">MADELHRQGYDVTHVDVGPEGALPGQPYAVTVVPGLRYEDAGAAHIQGLVERLTG</sequence>
<proteinExistence type="predicted"/>
<gene>
    <name evidence="1" type="ORF">U6N30_14100</name>
</gene>
<organism evidence="1 2">
    <name type="scientific">Blastococcus brunescens</name>
    <dbReference type="NCBI Taxonomy" id="1564165"/>
    <lineage>
        <taxon>Bacteria</taxon>
        <taxon>Bacillati</taxon>
        <taxon>Actinomycetota</taxon>
        <taxon>Actinomycetes</taxon>
        <taxon>Geodermatophilales</taxon>
        <taxon>Geodermatophilaceae</taxon>
        <taxon>Blastococcus</taxon>
    </lineage>
</organism>
<name>A0ABZ1B6L3_9ACTN</name>
<dbReference type="Proteomes" id="UP001324287">
    <property type="component" value="Chromosome"/>
</dbReference>
<keyword evidence="2" id="KW-1185">Reference proteome</keyword>